<comment type="caution">
    <text evidence="4">The sequence shown here is derived from an EMBL/GenBank/DDBJ whole genome shotgun (WGS) entry which is preliminary data.</text>
</comment>
<evidence type="ECO:0000256" key="2">
    <source>
        <dbReference type="SAM" id="MobiDB-lite"/>
    </source>
</evidence>
<feature type="region of interest" description="Disordered" evidence="2">
    <location>
        <begin position="129"/>
        <end position="149"/>
    </location>
</feature>
<dbReference type="SMART" id="SM00355">
    <property type="entry name" value="ZnF_C2H2"/>
    <property type="match status" value="3"/>
</dbReference>
<keyword evidence="1" id="KW-0479">Metal-binding</keyword>
<dbReference type="AlphaFoldDB" id="A0A8H5Z9Z7"/>
<dbReference type="GO" id="GO:0008270">
    <property type="term" value="F:zinc ion binding"/>
    <property type="evidence" value="ECO:0007669"/>
    <property type="project" value="UniProtKB-KW"/>
</dbReference>
<dbReference type="EMBL" id="WNKQ01000019">
    <property type="protein sequence ID" value="KAF5845530.1"/>
    <property type="molecule type" value="Genomic_DNA"/>
</dbReference>
<accession>A0A8H5Z9Z7</accession>
<feature type="domain" description="C2H2-type" evidence="3">
    <location>
        <begin position="243"/>
        <end position="271"/>
    </location>
</feature>
<feature type="compositionally biased region" description="Basic residues" evidence="2">
    <location>
        <begin position="216"/>
        <end position="233"/>
    </location>
</feature>
<dbReference type="PROSITE" id="PS00028">
    <property type="entry name" value="ZINC_FINGER_C2H2_1"/>
    <property type="match status" value="1"/>
</dbReference>
<feature type="compositionally biased region" description="Polar residues" evidence="2">
    <location>
        <begin position="129"/>
        <end position="144"/>
    </location>
</feature>
<keyword evidence="1" id="KW-0862">Zinc</keyword>
<name>A0A8H5Z9Z7_COCSA</name>
<reference evidence="4" key="1">
    <citation type="submission" date="2019-11" db="EMBL/GenBank/DDBJ databases">
        <title>Bipolaris sorokiniana Genome sequencing.</title>
        <authorList>
            <person name="Wang H."/>
        </authorList>
    </citation>
    <scope>NUCLEOTIDE SEQUENCE</scope>
</reference>
<protein>
    <recommendedName>
        <fullName evidence="3">C2H2-type domain-containing protein</fullName>
    </recommendedName>
</protein>
<evidence type="ECO:0000256" key="1">
    <source>
        <dbReference type="PROSITE-ProRule" id="PRU00042"/>
    </source>
</evidence>
<gene>
    <name evidence="4" type="ORF">GGP41_003065</name>
</gene>
<evidence type="ECO:0000259" key="3">
    <source>
        <dbReference type="PROSITE" id="PS50157"/>
    </source>
</evidence>
<feature type="region of interest" description="Disordered" evidence="2">
    <location>
        <begin position="180"/>
        <end position="234"/>
    </location>
</feature>
<sequence length="544" mass="61350">MDQQQQLDDWQFPLWSEQEIDASYFEEFLATDVTQDETLATSMPPDTFGINTRTSNTNYQDLYAGSKPGSSSNTCSVSYLMDATPNQAVEGYRQIPVLRQHTLPRRRSKYMIRTSIGTSSPIAIPISSQYENEQEQSLTMQRWRNSPPEDEAASFTAICDALDGRPVGIAPRISCSSNQSAFRKYRGPSSTTSLDSAASESSLRSANSSHSATSQTRRRSQASRTRKKGKAKIKNADDSNRIFKCTFCCDTFKTKYDWTRHEKSLHLNMEEWVCTPHGASVVLPLTGRVHCAYCSALDPTPTHLQQHNHEVCGDGQSTPRIFRRKDHLVQHLRLVHGLDTLPLIDDWKLESGPITSRCGICDAVLRSWDERADHLTAHFREGKTMDDWTGEHGFEPAVSARVLNAFPPYLIADQAKTVVPFSATNPGSIDHTKQFFSHLQLEEAASALTTEDAPFQDQQDLSDSLAALRTTPSLHNNYDFATVLTRHLSRFARQQMLLGIIPTDEMFQRESRRLVYQDGDDGWNQTLADHPSWLQDFRQQGGFM</sequence>
<keyword evidence="1" id="KW-0863">Zinc-finger</keyword>
<proteinExistence type="predicted"/>
<organism evidence="4 5">
    <name type="scientific">Cochliobolus sativus</name>
    <name type="common">Common root rot and spot blotch fungus</name>
    <name type="synonym">Bipolaris sorokiniana</name>
    <dbReference type="NCBI Taxonomy" id="45130"/>
    <lineage>
        <taxon>Eukaryota</taxon>
        <taxon>Fungi</taxon>
        <taxon>Dikarya</taxon>
        <taxon>Ascomycota</taxon>
        <taxon>Pezizomycotina</taxon>
        <taxon>Dothideomycetes</taxon>
        <taxon>Pleosporomycetidae</taxon>
        <taxon>Pleosporales</taxon>
        <taxon>Pleosporineae</taxon>
        <taxon>Pleosporaceae</taxon>
        <taxon>Bipolaris</taxon>
    </lineage>
</organism>
<evidence type="ECO:0000313" key="4">
    <source>
        <dbReference type="EMBL" id="KAF5845530.1"/>
    </source>
</evidence>
<dbReference type="Proteomes" id="UP000624244">
    <property type="component" value="Unassembled WGS sequence"/>
</dbReference>
<dbReference type="InterPro" id="IPR013087">
    <property type="entry name" value="Znf_C2H2_type"/>
</dbReference>
<evidence type="ECO:0000313" key="5">
    <source>
        <dbReference type="Proteomes" id="UP000624244"/>
    </source>
</evidence>
<feature type="compositionally biased region" description="Low complexity" evidence="2">
    <location>
        <begin position="189"/>
        <end position="215"/>
    </location>
</feature>
<dbReference type="PROSITE" id="PS50157">
    <property type="entry name" value="ZINC_FINGER_C2H2_2"/>
    <property type="match status" value="1"/>
</dbReference>